<dbReference type="Pfam" id="PF13091">
    <property type="entry name" value="PLDc_2"/>
    <property type="match status" value="2"/>
</dbReference>
<protein>
    <submittedName>
        <fullName evidence="2">Phosphatidylserine/phosphatidylglycerophosphate/ c ardiolipin synthase family protein</fullName>
    </submittedName>
</protein>
<comment type="caution">
    <text evidence="2">The sequence shown here is derived from an EMBL/GenBank/DDBJ whole genome shotgun (WGS) entry which is preliminary data.</text>
</comment>
<feature type="domain" description="PLD phosphodiesterase" evidence="1">
    <location>
        <begin position="283"/>
        <end position="309"/>
    </location>
</feature>
<evidence type="ECO:0000313" key="3">
    <source>
        <dbReference type="Proteomes" id="UP001501565"/>
    </source>
</evidence>
<dbReference type="Proteomes" id="UP001501565">
    <property type="component" value="Unassembled WGS sequence"/>
</dbReference>
<dbReference type="RefSeq" id="WP_344797096.1">
    <property type="nucleotide sequence ID" value="NZ_BAABBN010000004.1"/>
</dbReference>
<organism evidence="2 3">
    <name type="scientific">Litoribacillus peritrichatus</name>
    <dbReference type="NCBI Taxonomy" id="718191"/>
    <lineage>
        <taxon>Bacteria</taxon>
        <taxon>Pseudomonadati</taxon>
        <taxon>Pseudomonadota</taxon>
        <taxon>Gammaproteobacteria</taxon>
        <taxon>Oceanospirillales</taxon>
        <taxon>Oceanospirillaceae</taxon>
        <taxon>Litoribacillus</taxon>
    </lineage>
</organism>
<evidence type="ECO:0000313" key="2">
    <source>
        <dbReference type="EMBL" id="GAA3920459.1"/>
    </source>
</evidence>
<dbReference type="PROSITE" id="PS50035">
    <property type="entry name" value="PLD"/>
    <property type="match status" value="2"/>
</dbReference>
<dbReference type="SUPFAM" id="SSF56024">
    <property type="entry name" value="Phospholipase D/nuclease"/>
    <property type="match status" value="2"/>
</dbReference>
<dbReference type="InterPro" id="IPR001736">
    <property type="entry name" value="PLipase_D/transphosphatidylase"/>
</dbReference>
<proteinExistence type="predicted"/>
<accession>A0ABP7MCW6</accession>
<feature type="domain" description="PLD phosphodiesterase" evidence="1">
    <location>
        <begin position="107"/>
        <end position="134"/>
    </location>
</feature>
<name>A0ABP7MCW6_9GAMM</name>
<dbReference type="Gene3D" id="3.30.870.10">
    <property type="entry name" value="Endonuclease Chain A"/>
    <property type="match status" value="2"/>
</dbReference>
<dbReference type="PANTHER" id="PTHR21248:SF23">
    <property type="entry name" value="CARDIOLIPIN SYNTHASE B"/>
    <property type="match status" value="1"/>
</dbReference>
<dbReference type="InterPro" id="IPR025202">
    <property type="entry name" value="PLD-like_dom"/>
</dbReference>
<keyword evidence="3" id="KW-1185">Reference proteome</keyword>
<dbReference type="SMART" id="SM00155">
    <property type="entry name" value="PLDc"/>
    <property type="match status" value="2"/>
</dbReference>
<dbReference type="PANTHER" id="PTHR21248">
    <property type="entry name" value="CARDIOLIPIN SYNTHASE"/>
    <property type="match status" value="1"/>
</dbReference>
<dbReference type="CDD" id="cd09159">
    <property type="entry name" value="PLDc_ybhO_like_2"/>
    <property type="match status" value="1"/>
</dbReference>
<dbReference type="EMBL" id="BAABBN010000004">
    <property type="protein sequence ID" value="GAA3920459.1"/>
    <property type="molecule type" value="Genomic_DNA"/>
</dbReference>
<reference evidence="3" key="1">
    <citation type="journal article" date="2019" name="Int. J. Syst. Evol. Microbiol.">
        <title>The Global Catalogue of Microorganisms (GCM) 10K type strain sequencing project: providing services to taxonomists for standard genome sequencing and annotation.</title>
        <authorList>
            <consortium name="The Broad Institute Genomics Platform"/>
            <consortium name="The Broad Institute Genome Sequencing Center for Infectious Disease"/>
            <person name="Wu L."/>
            <person name="Ma J."/>
        </authorList>
    </citation>
    <scope>NUCLEOTIDE SEQUENCE [LARGE SCALE GENOMIC DNA]</scope>
    <source>
        <strain evidence="3">JCM 17551</strain>
    </source>
</reference>
<sequence>MTHIEPQSNRSLELYVDGINFYPSILRDLSSAKRFVYIENYLIEPGSLWERFKEVLHDLSNKGIIVKGVFDAFGSRRIAGDVISLNQRANIDIHLFHPLKMSKLTGNLYRTHIKLFIIDGEVAYTGGAGITNHFYNPESKRSNWSDVMIRVSDDSVKKIAQLYAWKFRSLTRKSLSLANPLYRPFNETNRELTGWLYAHHLTTHWIKRAVYKKLSVAKQKIWINSAYFFPTKKMVRYLTRKSLAGVDVRLLLPGITDVLFMKYLARGRYKKLLEAGVSIYEIKDRFLHIKIIVVDNWVTLGSFNIDILSLRFNQELNYATTDADFLASIDEFFNAKFDKSEPIDLNRWSRRAFFLKVFERLSYQLVRIFQKFLR</sequence>
<evidence type="ECO:0000259" key="1">
    <source>
        <dbReference type="PROSITE" id="PS50035"/>
    </source>
</evidence>
<gene>
    <name evidence="2" type="ORF">GCM10022277_15090</name>
</gene>